<dbReference type="InterPro" id="IPR043732">
    <property type="entry name" value="DUF5675"/>
</dbReference>
<dbReference type="EMBL" id="LR796790">
    <property type="protein sequence ID" value="CAB4166693.1"/>
    <property type="molecule type" value="Genomic_DNA"/>
</dbReference>
<organism evidence="2">
    <name type="scientific">uncultured Caudovirales phage</name>
    <dbReference type="NCBI Taxonomy" id="2100421"/>
    <lineage>
        <taxon>Viruses</taxon>
        <taxon>Duplodnaviria</taxon>
        <taxon>Heunggongvirae</taxon>
        <taxon>Uroviricota</taxon>
        <taxon>Caudoviricetes</taxon>
        <taxon>Peduoviridae</taxon>
        <taxon>Maltschvirus</taxon>
        <taxon>Maltschvirus maltsch</taxon>
    </lineage>
</organism>
<feature type="domain" description="DUF5675" evidence="1">
    <location>
        <begin position="5"/>
        <end position="119"/>
    </location>
</feature>
<name>A0A6J5P5C8_9CAUD</name>
<accession>A0A6J5P5C8</accession>
<gene>
    <name evidence="2" type="ORF">UFOVP851_44</name>
</gene>
<evidence type="ECO:0000313" key="2">
    <source>
        <dbReference type="EMBL" id="CAB4166693.1"/>
    </source>
</evidence>
<reference evidence="2" key="1">
    <citation type="submission" date="2020-04" db="EMBL/GenBank/DDBJ databases">
        <authorList>
            <person name="Chiriac C."/>
            <person name="Salcher M."/>
            <person name="Ghai R."/>
            <person name="Kavagutti S V."/>
        </authorList>
    </citation>
    <scope>NUCLEOTIDE SEQUENCE</scope>
</reference>
<sequence length="129" mass="14462">MKLKLVRVSEYKDATLGVLCLDARPMFVTLEDRWFDNERLISCIPAGKYKIRLHDSPKFGRVYQVCNVPERSHILIHAGNTKEDTHGCILLGLMYGTLGTETAILSSRAAFANFMTSMAGIEEAELQIV</sequence>
<evidence type="ECO:0000259" key="1">
    <source>
        <dbReference type="Pfam" id="PF18925"/>
    </source>
</evidence>
<protein>
    <recommendedName>
        <fullName evidence="1">DUF5675 domain-containing protein</fullName>
    </recommendedName>
</protein>
<dbReference type="Pfam" id="PF18925">
    <property type="entry name" value="DUF5675"/>
    <property type="match status" value="1"/>
</dbReference>
<proteinExistence type="predicted"/>